<feature type="signal peptide" evidence="1">
    <location>
        <begin position="1"/>
        <end position="20"/>
    </location>
</feature>
<gene>
    <name evidence="2" type="ORF">QR680_015921</name>
</gene>
<proteinExistence type="predicted"/>
<evidence type="ECO:0000313" key="2">
    <source>
        <dbReference type="EMBL" id="KAK0401694.1"/>
    </source>
</evidence>
<keyword evidence="1" id="KW-0732">Signal</keyword>
<keyword evidence="3" id="KW-1185">Reference proteome</keyword>
<dbReference type="AlphaFoldDB" id="A0AA39HBK6"/>
<dbReference type="Proteomes" id="UP001175271">
    <property type="component" value="Unassembled WGS sequence"/>
</dbReference>
<protein>
    <submittedName>
        <fullName evidence="2">Uncharacterized protein</fullName>
    </submittedName>
</protein>
<name>A0AA39HBK6_9BILA</name>
<evidence type="ECO:0000313" key="3">
    <source>
        <dbReference type="Proteomes" id="UP001175271"/>
    </source>
</evidence>
<reference evidence="2" key="1">
    <citation type="submission" date="2023-06" db="EMBL/GenBank/DDBJ databases">
        <title>Genomic analysis of the entomopathogenic nematode Steinernema hermaphroditum.</title>
        <authorList>
            <person name="Schwarz E.M."/>
            <person name="Heppert J.K."/>
            <person name="Baniya A."/>
            <person name="Schwartz H.T."/>
            <person name="Tan C.-H."/>
            <person name="Antoshechkin I."/>
            <person name="Sternberg P.W."/>
            <person name="Goodrich-Blair H."/>
            <person name="Dillman A.R."/>
        </authorList>
    </citation>
    <scope>NUCLEOTIDE SEQUENCE</scope>
    <source>
        <strain evidence="2">PS9179</strain>
        <tissue evidence="2">Whole animal</tissue>
    </source>
</reference>
<accession>A0AA39HBK6</accession>
<organism evidence="2 3">
    <name type="scientific">Steinernema hermaphroditum</name>
    <dbReference type="NCBI Taxonomy" id="289476"/>
    <lineage>
        <taxon>Eukaryota</taxon>
        <taxon>Metazoa</taxon>
        <taxon>Ecdysozoa</taxon>
        <taxon>Nematoda</taxon>
        <taxon>Chromadorea</taxon>
        <taxon>Rhabditida</taxon>
        <taxon>Tylenchina</taxon>
        <taxon>Panagrolaimomorpha</taxon>
        <taxon>Strongyloidoidea</taxon>
        <taxon>Steinernematidae</taxon>
        <taxon>Steinernema</taxon>
    </lineage>
</organism>
<evidence type="ECO:0000256" key="1">
    <source>
        <dbReference type="SAM" id="SignalP"/>
    </source>
</evidence>
<sequence>MNNVALFVVFLFLVASHSFGLPFHWWSQPLYKRFEDSITHVEPSAREYRIPNGKHISIRDLVASQPVEDIMKHPFSPIGLGK</sequence>
<dbReference type="EMBL" id="JAUCMV010000004">
    <property type="protein sequence ID" value="KAK0401694.1"/>
    <property type="molecule type" value="Genomic_DNA"/>
</dbReference>
<feature type="chain" id="PRO_5041320448" evidence="1">
    <location>
        <begin position="21"/>
        <end position="82"/>
    </location>
</feature>
<comment type="caution">
    <text evidence="2">The sequence shown here is derived from an EMBL/GenBank/DDBJ whole genome shotgun (WGS) entry which is preliminary data.</text>
</comment>